<accession>A0A3A2ZSH6</accession>
<evidence type="ECO:0000313" key="2">
    <source>
        <dbReference type="Proteomes" id="UP000266188"/>
    </source>
</evidence>
<keyword evidence="2" id="KW-1185">Reference proteome</keyword>
<sequence length="236" mass="27223">MDYVLEKIFTVPTPPPRVRTNPMKVICLGPSRSGTESLSIALKMLGFQTYHGFDIIYEENVGYIQEWAKLAKRKYAGTPDGDVRISTADFDTVLGNSDAVIDIGAYFFAEEIIKAYPDAKIVLNLRRDLDAWHRSAINALLRDVDDRWLIHILRRLNAEIFWLWQLCQVYGFRPFFRSPNQGSLRHGLVCNGKWVYRDHCNMVRGLVPKERLLEWAVEDGWEPLCKVSCDRTKDKG</sequence>
<dbReference type="OrthoDB" id="408152at2759"/>
<dbReference type="STRING" id="2070753.A0A3A2ZSH6"/>
<organism evidence="1 2">
    <name type="scientific">Aspergillus sclerotialis</name>
    <dbReference type="NCBI Taxonomy" id="2070753"/>
    <lineage>
        <taxon>Eukaryota</taxon>
        <taxon>Fungi</taxon>
        <taxon>Dikarya</taxon>
        <taxon>Ascomycota</taxon>
        <taxon>Pezizomycotina</taxon>
        <taxon>Eurotiomycetes</taxon>
        <taxon>Eurotiomycetidae</taxon>
        <taxon>Eurotiales</taxon>
        <taxon>Aspergillaceae</taxon>
        <taxon>Aspergillus</taxon>
        <taxon>Aspergillus subgen. Polypaecilum</taxon>
    </lineage>
</organism>
<dbReference type="AlphaFoldDB" id="A0A3A2ZSH6"/>
<dbReference type="Proteomes" id="UP000266188">
    <property type="component" value="Unassembled WGS sequence"/>
</dbReference>
<dbReference type="Pfam" id="PF17784">
    <property type="entry name" value="Sulfotransfer_4"/>
    <property type="match status" value="1"/>
</dbReference>
<evidence type="ECO:0000313" key="1">
    <source>
        <dbReference type="EMBL" id="RJE26006.1"/>
    </source>
</evidence>
<dbReference type="InterPro" id="IPR027417">
    <property type="entry name" value="P-loop_NTPase"/>
</dbReference>
<name>A0A3A2ZSH6_9EURO</name>
<gene>
    <name evidence="1" type="ORF">PHISCL_01691</name>
</gene>
<protein>
    <recommendedName>
        <fullName evidence="3">P-loop containing nucleoside triphosphate hydrolase protein</fullName>
    </recommendedName>
</protein>
<dbReference type="SUPFAM" id="SSF52540">
    <property type="entry name" value="P-loop containing nucleoside triphosphate hydrolases"/>
    <property type="match status" value="1"/>
</dbReference>
<evidence type="ECO:0008006" key="3">
    <source>
        <dbReference type="Google" id="ProtNLM"/>
    </source>
</evidence>
<dbReference type="PANTHER" id="PTHR36978">
    <property type="entry name" value="P-LOOP CONTAINING NUCLEOTIDE TRIPHOSPHATE HYDROLASE"/>
    <property type="match status" value="1"/>
</dbReference>
<dbReference type="Gene3D" id="3.40.50.300">
    <property type="entry name" value="P-loop containing nucleotide triphosphate hydrolases"/>
    <property type="match status" value="1"/>
</dbReference>
<dbReference type="EMBL" id="MVGC01000032">
    <property type="protein sequence ID" value="RJE26006.1"/>
    <property type="molecule type" value="Genomic_DNA"/>
</dbReference>
<reference evidence="2" key="1">
    <citation type="submission" date="2017-02" db="EMBL/GenBank/DDBJ databases">
        <authorList>
            <person name="Tafer H."/>
            <person name="Lopandic K."/>
        </authorList>
    </citation>
    <scope>NUCLEOTIDE SEQUENCE [LARGE SCALE GENOMIC DNA]</scope>
    <source>
        <strain evidence="2">CBS 366.77</strain>
    </source>
</reference>
<dbReference type="PANTHER" id="PTHR36978:SF8">
    <property type="entry name" value="NAD DEPENDENT EPIMERASE_DEHYDRATASE"/>
    <property type="match status" value="1"/>
</dbReference>
<comment type="caution">
    <text evidence="1">The sequence shown here is derived from an EMBL/GenBank/DDBJ whole genome shotgun (WGS) entry which is preliminary data.</text>
</comment>
<dbReference type="InterPro" id="IPR040632">
    <property type="entry name" value="Sulfotransfer_4"/>
</dbReference>
<proteinExistence type="predicted"/>